<reference evidence="1" key="1">
    <citation type="submission" date="2021-06" db="EMBL/GenBank/DDBJ databases">
        <title>Propagation of a rapidly emergent carbapenem-resistant Acinetobacter baumannii lineage by various extra-hospital transmission networks.</title>
        <authorList>
            <person name="Calix J."/>
        </authorList>
    </citation>
    <scope>NUCLEOTIDE SEQUENCE</scope>
    <source>
        <strain evidence="1">WU_MDCI_Aw63</strain>
    </source>
</reference>
<proteinExistence type="predicted"/>
<dbReference type="Proteomes" id="UP001208534">
    <property type="component" value="Unassembled WGS sequence"/>
</dbReference>
<dbReference type="RefSeq" id="WP_262579070.1">
    <property type="nucleotide sequence ID" value="NZ_JAHPRE010000039.1"/>
</dbReference>
<evidence type="ECO:0000313" key="1">
    <source>
        <dbReference type="EMBL" id="MCU4397361.1"/>
    </source>
</evidence>
<name>A0AAW5RAQ9_ACIJU</name>
<protein>
    <submittedName>
        <fullName evidence="1">Uncharacterized protein</fullName>
    </submittedName>
</protein>
<gene>
    <name evidence="1" type="ORF">KTH64_10455</name>
</gene>
<comment type="caution">
    <text evidence="1">The sequence shown here is derived from an EMBL/GenBank/DDBJ whole genome shotgun (WGS) entry which is preliminary data.</text>
</comment>
<dbReference type="EMBL" id="JAHPRE010000039">
    <property type="protein sequence ID" value="MCU4397361.1"/>
    <property type="molecule type" value="Genomic_DNA"/>
</dbReference>
<organism evidence="1 2">
    <name type="scientific">Acinetobacter junii</name>
    <dbReference type="NCBI Taxonomy" id="40215"/>
    <lineage>
        <taxon>Bacteria</taxon>
        <taxon>Pseudomonadati</taxon>
        <taxon>Pseudomonadota</taxon>
        <taxon>Gammaproteobacteria</taxon>
        <taxon>Moraxellales</taxon>
        <taxon>Moraxellaceae</taxon>
        <taxon>Acinetobacter</taxon>
    </lineage>
</organism>
<dbReference type="AlphaFoldDB" id="A0AAW5RAQ9"/>
<evidence type="ECO:0000313" key="2">
    <source>
        <dbReference type="Proteomes" id="UP001208534"/>
    </source>
</evidence>
<accession>A0AAW5RAQ9</accession>
<sequence length="171" mass="19565">MKKLIVVFVVFSLLAMGYMYKSNKDKEAEKQKIKNIELIKSKTQRLKDEEIEKLAVSSKLSPSDQKFYMEIGGKWSDALSLAGSTPRIGLATPIQNLQAIKRELESKQTNTDCEQSLKTNLLYAYEYTIKSFLGFMQDNESSSNEYMNEGMTYMDNSIFLIDYCEADKATK</sequence>